<dbReference type="InterPro" id="IPR011008">
    <property type="entry name" value="Dimeric_a/b-barrel"/>
</dbReference>
<evidence type="ECO:0000313" key="2">
    <source>
        <dbReference type="EMBL" id="PPJ63981.1"/>
    </source>
</evidence>
<keyword evidence="2" id="KW-0560">Oxidoreductase</keyword>
<comment type="caution">
    <text evidence="2">The sequence shown here is derived from an EMBL/GenBank/DDBJ whole genome shotgun (WGS) entry which is preliminary data.</text>
</comment>
<keyword evidence="2" id="KW-0503">Monooxygenase</keyword>
<dbReference type="GO" id="GO:0004497">
    <property type="term" value="F:monooxygenase activity"/>
    <property type="evidence" value="ECO:0007669"/>
    <property type="project" value="UniProtKB-KW"/>
</dbReference>
<dbReference type="Gene3D" id="3.30.70.100">
    <property type="match status" value="1"/>
</dbReference>
<keyword evidence="1" id="KW-0812">Transmembrane</keyword>
<organism evidence="2 3">
    <name type="scientific">Cuspidothrix issatschenkoi CHARLIE-1</name>
    <dbReference type="NCBI Taxonomy" id="2052836"/>
    <lineage>
        <taxon>Bacteria</taxon>
        <taxon>Bacillati</taxon>
        <taxon>Cyanobacteriota</taxon>
        <taxon>Cyanophyceae</taxon>
        <taxon>Nostocales</taxon>
        <taxon>Aphanizomenonaceae</taxon>
        <taxon>Cuspidothrix</taxon>
    </lineage>
</organism>
<dbReference type="EMBL" id="PGEM01000042">
    <property type="protein sequence ID" value="PPJ63981.1"/>
    <property type="molecule type" value="Genomic_DNA"/>
</dbReference>
<name>A0A2S6CWB2_9CYAN</name>
<reference evidence="2 3" key="1">
    <citation type="submission" date="2018-02" db="EMBL/GenBank/DDBJ databases">
        <title>Discovery of a pederin family compound in a non-symbiotic bloom-forming cyanobacterium.</title>
        <authorList>
            <person name="Kust A."/>
            <person name="Mares J."/>
            <person name="Jokela J."/>
            <person name="Urajova P."/>
            <person name="Hajek J."/>
            <person name="Saurav K."/>
            <person name="Voracova K."/>
            <person name="Fewer D.P."/>
            <person name="Haapaniemi E."/>
            <person name="Permi P."/>
            <person name="Rehakova K."/>
            <person name="Sivonen K."/>
            <person name="Hrouzek P."/>
        </authorList>
    </citation>
    <scope>NUCLEOTIDE SEQUENCE [LARGE SCALE GENOMIC DNA]</scope>
    <source>
        <strain evidence="2 3">CHARLIE-1</strain>
    </source>
</reference>
<proteinExistence type="predicted"/>
<dbReference type="OrthoDB" id="1494254at2"/>
<dbReference type="RefSeq" id="WP_104387191.1">
    <property type="nucleotide sequence ID" value="NZ_PGEM01000042.1"/>
</dbReference>
<feature type="transmembrane region" description="Helical" evidence="1">
    <location>
        <begin position="123"/>
        <end position="144"/>
    </location>
</feature>
<sequence length="190" mass="21959">MSESNFNAENHVTAVISHLVKPGREEGYEEWIKGIIPVAKSFAGHLGVNIIRPQVGVRQDYIIVLHFDNNENLQTWLNSTVRSEWIERVKPLIQEQENVQVNTGLETWYELPKRPQKSPPKRYKMVLLTWLGVFVTLVTVKFIIGPLLNAIHLPELLAQFIIVGIVVWILTYLLMPQLTKLCYKWLYPTS</sequence>
<evidence type="ECO:0000313" key="3">
    <source>
        <dbReference type="Proteomes" id="UP000239589"/>
    </source>
</evidence>
<gene>
    <name evidence="2" type="ORF">CUN59_07115</name>
</gene>
<keyword evidence="1" id="KW-1133">Transmembrane helix</keyword>
<keyword evidence="1" id="KW-0472">Membrane</keyword>
<protein>
    <submittedName>
        <fullName evidence="2">Antibiotic biosynthesis monooxygenase</fullName>
    </submittedName>
</protein>
<accession>A0A2S6CWB2</accession>
<dbReference type="PANTHER" id="PTHR40057:SF1">
    <property type="entry name" value="SLR1162 PROTEIN"/>
    <property type="match status" value="1"/>
</dbReference>
<keyword evidence="3" id="KW-1185">Reference proteome</keyword>
<dbReference type="PANTHER" id="PTHR40057">
    <property type="entry name" value="SLR1162 PROTEIN"/>
    <property type="match status" value="1"/>
</dbReference>
<evidence type="ECO:0000256" key="1">
    <source>
        <dbReference type="SAM" id="Phobius"/>
    </source>
</evidence>
<feature type="transmembrane region" description="Helical" evidence="1">
    <location>
        <begin position="156"/>
        <end position="175"/>
    </location>
</feature>
<dbReference type="AlphaFoldDB" id="A0A2S6CWB2"/>
<dbReference type="Proteomes" id="UP000239589">
    <property type="component" value="Unassembled WGS sequence"/>
</dbReference>
<dbReference type="SUPFAM" id="SSF54909">
    <property type="entry name" value="Dimeric alpha+beta barrel"/>
    <property type="match status" value="1"/>
</dbReference>
<dbReference type="InterPro" id="IPR038762">
    <property type="entry name" value="ABM_predict"/>
</dbReference>